<dbReference type="InterPro" id="IPR006626">
    <property type="entry name" value="PbH1"/>
</dbReference>
<dbReference type="InterPro" id="IPR011050">
    <property type="entry name" value="Pectin_lyase_fold/virulence"/>
</dbReference>
<feature type="domain" description="CBM6/CBM35/CBM36-like 1" evidence="1">
    <location>
        <begin position="215"/>
        <end position="363"/>
    </location>
</feature>
<keyword evidence="4" id="KW-1185">Reference proteome</keyword>
<dbReference type="EMBL" id="MDYQ01000015">
    <property type="protein sequence ID" value="PRP87995.1"/>
    <property type="molecule type" value="Genomic_DNA"/>
</dbReference>
<proteinExistence type="predicted"/>
<protein>
    <submittedName>
        <fullName evidence="3">Coagulation factor 5/8 type domain-containing protein</fullName>
    </submittedName>
</protein>
<organism evidence="3 4">
    <name type="scientific">Planoprotostelium fungivorum</name>
    <dbReference type="NCBI Taxonomy" id="1890364"/>
    <lineage>
        <taxon>Eukaryota</taxon>
        <taxon>Amoebozoa</taxon>
        <taxon>Evosea</taxon>
        <taxon>Variosea</taxon>
        <taxon>Cavosteliida</taxon>
        <taxon>Cavosteliaceae</taxon>
        <taxon>Planoprotostelium</taxon>
    </lineage>
</organism>
<accession>A0A2P6NVK3</accession>
<dbReference type="CDD" id="cd14490">
    <property type="entry name" value="CBM6-CBM35-CBM36_like_1"/>
    <property type="match status" value="1"/>
</dbReference>
<dbReference type="OrthoDB" id="6501823at2759"/>
<name>A0A2P6NVK3_9EUKA</name>
<dbReference type="Gene3D" id="2.160.20.10">
    <property type="entry name" value="Single-stranded right-handed beta-helix, Pectin lyase-like"/>
    <property type="match status" value="1"/>
</dbReference>
<evidence type="ECO:0000259" key="2">
    <source>
        <dbReference type="Pfam" id="PF22816"/>
    </source>
</evidence>
<feature type="domain" description="Alpha-1,3-glucanase catalytic" evidence="2">
    <location>
        <begin position="392"/>
        <end position="602"/>
    </location>
</feature>
<reference evidence="3 4" key="1">
    <citation type="journal article" date="2018" name="Genome Biol. Evol.">
        <title>Multiple Roots of Fruiting Body Formation in Amoebozoa.</title>
        <authorList>
            <person name="Hillmann F."/>
            <person name="Forbes G."/>
            <person name="Novohradska S."/>
            <person name="Ferling I."/>
            <person name="Riege K."/>
            <person name="Groth M."/>
            <person name="Westermann M."/>
            <person name="Marz M."/>
            <person name="Spaller T."/>
            <person name="Winckler T."/>
            <person name="Schaap P."/>
            <person name="Glockner G."/>
        </authorList>
    </citation>
    <scope>NUCLEOTIDE SEQUENCE [LARGE SCALE GENOMIC DNA]</scope>
    <source>
        <strain evidence="3 4">Jena</strain>
    </source>
</reference>
<dbReference type="Proteomes" id="UP000241769">
    <property type="component" value="Unassembled WGS sequence"/>
</dbReference>
<dbReference type="SUPFAM" id="SSF51126">
    <property type="entry name" value="Pectin lyase-like"/>
    <property type="match status" value="1"/>
</dbReference>
<dbReference type="Pfam" id="PF22815">
    <property type="entry name" value="CatAgl_D1"/>
    <property type="match status" value="1"/>
</dbReference>
<dbReference type="InterPro" id="IPR012334">
    <property type="entry name" value="Pectin_lyas_fold"/>
</dbReference>
<gene>
    <name evidence="3" type="ORF">PROFUN_04423</name>
</gene>
<dbReference type="AlphaFoldDB" id="A0A2P6NVK3"/>
<dbReference type="Pfam" id="PF22816">
    <property type="entry name" value="CatAgl_D2"/>
    <property type="match status" value="1"/>
</dbReference>
<dbReference type="InterPro" id="IPR033801">
    <property type="entry name" value="CBM6-CBM35-CBM36-like_1"/>
</dbReference>
<comment type="caution">
    <text evidence="3">The sequence shown here is derived from an EMBL/GenBank/DDBJ whole genome shotgun (WGS) entry which is preliminary data.</text>
</comment>
<dbReference type="Gene3D" id="2.60.120.260">
    <property type="entry name" value="Galactose-binding domain-like"/>
    <property type="match status" value="1"/>
</dbReference>
<evidence type="ECO:0000313" key="4">
    <source>
        <dbReference type="Proteomes" id="UP000241769"/>
    </source>
</evidence>
<sequence length="742" mass="80274">MRWLPDEHSECNTNRSRRGIIATIPRRDQGNEVTLRSLCDLTATLMLHQVLCLKGDKEAVVTHLAAHVTANIMKGLLFATLFTLSLAIRFEAEKGHVIGPKIVAHPSASGSAFTLFRSQEDRIIFTIHSAIDGPHEATIHYHSTNIAALGLMVNGHEHEFVKLPATRQPSDHQTTLHLRAGVNTFVIHKKIGQTIHLDYVDVPRAIPLAERGATLNYLSYEAEEADYNGKQIGPDRTYMSLPSEASGRKAVQISGDQYVEFTLKEAANALAIRFSIPDTADGSGQVAFLAVSTNGLNLNLTVTSKFSWAYGGYPFNKNPSSGSPHHFYDETRSLFGKTIPAGSKVRVMGSSDGVVYTIDMADFYVVPEPYAAPDNILSVVDQGADPTGQQDSTKAIQDTIDAASASGKVVWIPQGNFLVSARVVVDKVTVRGAGPWYTNVFTNTLHGVGFFGKDAQNGGSSNVGLYDFSITGATNIRIDEQLDSGVGAALSNTIIQNLWIEHTKCGMWLDGPFDGFHVTGVTYRNLYADGLNFHIGVTNSVVEQSNLRNTGDDGLAMWSDKTPDTKNVFKFNTIQIPILANGIAIYGGTDNSATDNYIAVQVSNRFQAVPLAGQTTVSRSTFVRCGAPDRSNQQHNGALYVWPQQGPFKGGITFEDLEIYNSSFAGITFSDGHMEGVQFNNISIVESPWAMELHSIAGSADLKNVVATDIQVIGVASCVGDAFQLNDLGGNSGWNSTKCLGF</sequence>
<dbReference type="InterPro" id="IPR055149">
    <property type="entry name" value="Agl_cat_D2"/>
</dbReference>
<evidence type="ECO:0000313" key="3">
    <source>
        <dbReference type="EMBL" id="PRP87995.1"/>
    </source>
</evidence>
<dbReference type="InParanoid" id="A0A2P6NVK3"/>
<evidence type="ECO:0000259" key="1">
    <source>
        <dbReference type="Pfam" id="PF22815"/>
    </source>
</evidence>
<dbReference type="SMART" id="SM00710">
    <property type="entry name" value="PbH1"/>
    <property type="match status" value="5"/>
</dbReference>